<proteinExistence type="predicted"/>
<dbReference type="OrthoDB" id="4446218at2"/>
<gene>
    <name evidence="1" type="ORF">EJ997_10145</name>
</gene>
<accession>A0A3Q9G8H9</accession>
<evidence type="ECO:0000313" key="1">
    <source>
        <dbReference type="EMBL" id="AZQ77643.1"/>
    </source>
</evidence>
<dbReference type="EMBL" id="CP034593">
    <property type="protein sequence ID" value="AZQ77643.1"/>
    <property type="molecule type" value="Genomic_DNA"/>
</dbReference>
<protein>
    <submittedName>
        <fullName evidence="1">Uncharacterized protein</fullName>
    </submittedName>
</protein>
<dbReference type="AlphaFoldDB" id="A0A3Q9G8H9"/>
<dbReference type="KEGG" id="flh:EJ997_10145"/>
<name>A0A3Q9G8H9_9ACTO</name>
<evidence type="ECO:0000313" key="2">
    <source>
        <dbReference type="Proteomes" id="UP000280344"/>
    </source>
</evidence>
<reference evidence="1 2" key="1">
    <citation type="submission" date="2018-12" db="EMBL/GenBank/DDBJ databases">
        <title>Complete genome sequence of Flaviflexus sp. H23T48.</title>
        <authorList>
            <person name="Bae J.-W."/>
            <person name="Lee J.-Y."/>
        </authorList>
    </citation>
    <scope>NUCLEOTIDE SEQUENCE [LARGE SCALE GENOMIC DNA]</scope>
    <source>
        <strain evidence="1 2">H23T48</strain>
    </source>
</reference>
<sequence>MTTYQFPAEPAGPVWDREGRKWAREFVLWTTLSGPGYKYSSWLGLLYEQGPLTDEEPIT</sequence>
<organism evidence="1 2">
    <name type="scientific">Flaviflexus ciconiae</name>
    <dbReference type="NCBI Taxonomy" id="2496867"/>
    <lineage>
        <taxon>Bacteria</taxon>
        <taxon>Bacillati</taxon>
        <taxon>Actinomycetota</taxon>
        <taxon>Actinomycetes</taxon>
        <taxon>Actinomycetales</taxon>
        <taxon>Actinomycetaceae</taxon>
        <taxon>Flaviflexus</taxon>
    </lineage>
</organism>
<keyword evidence="2" id="KW-1185">Reference proteome</keyword>
<dbReference type="RefSeq" id="WP_126704446.1">
    <property type="nucleotide sequence ID" value="NZ_CP034593.1"/>
</dbReference>
<dbReference type="Proteomes" id="UP000280344">
    <property type="component" value="Chromosome"/>
</dbReference>